<dbReference type="EMBL" id="LR797367">
    <property type="protein sequence ID" value="CAB4210767.1"/>
    <property type="molecule type" value="Genomic_DNA"/>
</dbReference>
<sequence>MTYSLVTDYTTLPVTLAEVKNAIKLDTSVTTDDALIFSMIRTATDACQEYTGLSLLTQTWNLYLDRFPAKPMEWWDGVRQAAYITEHRSYIEIQKSPLQSVTHLKTYSDTDTATTFSASNYYVDTASKPARLVLRNSAIWPSDVLRTANGIEIQFIAGYGSAQNNVPHGLRQGILTHVANMYENRGDMLGPDGSFQDIPPIPAGSIVLYNQKRVMRL</sequence>
<dbReference type="Gene3D" id="1.10.3230.30">
    <property type="entry name" value="Phage gp6-like head-tail connector protein"/>
    <property type="match status" value="1"/>
</dbReference>
<evidence type="ECO:0000313" key="2">
    <source>
        <dbReference type="EMBL" id="CAB4210767.1"/>
    </source>
</evidence>
<dbReference type="CDD" id="cd08054">
    <property type="entry name" value="gp6"/>
    <property type="match status" value="1"/>
</dbReference>
<proteinExistence type="predicted"/>
<dbReference type="InterPro" id="IPR011738">
    <property type="entry name" value="Phage_CHP"/>
</dbReference>
<reference evidence="1" key="1">
    <citation type="submission" date="2020-05" db="EMBL/GenBank/DDBJ databases">
        <authorList>
            <person name="Chiriac C."/>
            <person name="Salcher M."/>
            <person name="Ghai R."/>
            <person name="Kavagutti S V."/>
        </authorList>
    </citation>
    <scope>NUCLEOTIDE SEQUENCE</scope>
</reference>
<accession>A0A6J5PX66</accession>
<dbReference type="NCBIfam" id="TIGR02215">
    <property type="entry name" value="phage_chp_gp8"/>
    <property type="match status" value="2"/>
</dbReference>
<gene>
    <name evidence="2" type="ORF">UFOVP1425_39</name>
    <name evidence="3" type="ORF">UFOVP1672_17</name>
    <name evidence="1" type="ORF">UFOVP988_39</name>
</gene>
<dbReference type="EMBL" id="LR797536">
    <property type="protein sequence ID" value="CAB4223315.1"/>
    <property type="molecule type" value="Genomic_DNA"/>
</dbReference>
<protein>
    <recommendedName>
        <fullName evidence="4">Tail protein</fullName>
    </recommendedName>
</protein>
<dbReference type="InterPro" id="IPR021146">
    <property type="entry name" value="Phage_gp6-like_head-tail"/>
</dbReference>
<name>A0A6J5PX66_9CAUD</name>
<evidence type="ECO:0008006" key="4">
    <source>
        <dbReference type="Google" id="ProtNLM"/>
    </source>
</evidence>
<organism evidence="1">
    <name type="scientific">uncultured Caudovirales phage</name>
    <dbReference type="NCBI Taxonomy" id="2100421"/>
    <lineage>
        <taxon>Viruses</taxon>
        <taxon>Duplodnaviria</taxon>
        <taxon>Heunggongvirae</taxon>
        <taxon>Uroviricota</taxon>
        <taxon>Caudoviricetes</taxon>
        <taxon>Peduoviridae</taxon>
        <taxon>Maltschvirus</taxon>
        <taxon>Maltschvirus maltsch</taxon>
    </lineage>
</organism>
<dbReference type="EMBL" id="LR796943">
    <property type="protein sequence ID" value="CAB4176513.1"/>
    <property type="molecule type" value="Genomic_DNA"/>
</dbReference>
<evidence type="ECO:0000313" key="3">
    <source>
        <dbReference type="EMBL" id="CAB4223315.1"/>
    </source>
</evidence>
<dbReference type="Pfam" id="PF05135">
    <property type="entry name" value="Phage_connect_1"/>
    <property type="match status" value="1"/>
</dbReference>
<evidence type="ECO:0000313" key="1">
    <source>
        <dbReference type="EMBL" id="CAB4176513.1"/>
    </source>
</evidence>